<accession>A0A8H7J058</accession>
<keyword evidence="2" id="KW-1185">Reference proteome</keyword>
<comment type="caution">
    <text evidence="1">The sequence shown here is derived from an EMBL/GenBank/DDBJ whole genome shotgun (WGS) entry which is preliminary data.</text>
</comment>
<name>A0A8H7J058_9PLEO</name>
<dbReference type="AlphaFoldDB" id="A0A8H7J058"/>
<evidence type="ECO:0000313" key="1">
    <source>
        <dbReference type="EMBL" id="KAF9694070.1"/>
    </source>
</evidence>
<organism evidence="1 2">
    <name type="scientific">Ascochyta lentis</name>
    <dbReference type="NCBI Taxonomy" id="205686"/>
    <lineage>
        <taxon>Eukaryota</taxon>
        <taxon>Fungi</taxon>
        <taxon>Dikarya</taxon>
        <taxon>Ascomycota</taxon>
        <taxon>Pezizomycotina</taxon>
        <taxon>Dothideomycetes</taxon>
        <taxon>Pleosporomycetidae</taxon>
        <taxon>Pleosporales</taxon>
        <taxon>Pleosporineae</taxon>
        <taxon>Didymellaceae</taxon>
        <taxon>Ascochyta</taxon>
    </lineage>
</organism>
<reference evidence="1" key="2">
    <citation type="submission" date="2020-09" db="EMBL/GenBank/DDBJ databases">
        <title>Reference genome assembly for Australian Ascochyta lentis isolate Al4.</title>
        <authorList>
            <person name="Lee R.C."/>
            <person name="Farfan-Caceres L.M."/>
            <person name="Debler J.W."/>
            <person name="Williams A.H."/>
            <person name="Henares B.M."/>
        </authorList>
    </citation>
    <scope>NUCLEOTIDE SEQUENCE</scope>
    <source>
        <strain evidence="1">Al4</strain>
    </source>
</reference>
<evidence type="ECO:0000313" key="2">
    <source>
        <dbReference type="Proteomes" id="UP000651452"/>
    </source>
</evidence>
<reference evidence="1" key="1">
    <citation type="submission" date="2018-12" db="EMBL/GenBank/DDBJ databases">
        <authorList>
            <person name="Syme R.A."/>
            <person name="Farfan-Caceres L."/>
            <person name="Lichtenzveig J."/>
        </authorList>
    </citation>
    <scope>NUCLEOTIDE SEQUENCE</scope>
    <source>
        <strain evidence="1">Al4</strain>
    </source>
</reference>
<protein>
    <submittedName>
        <fullName evidence="1">Uncharacterized protein</fullName>
    </submittedName>
</protein>
<gene>
    <name evidence="1" type="ORF">EKO04_008029</name>
</gene>
<proteinExistence type="predicted"/>
<sequence length="397" mass="45005">MQLLNTYRPWSSCGVKAGPRSVSRSAVCPSCRDVPEGDIESTLTHWVCFCGWCWHTHTESCQERQQRRTIVRLASLQYRLAAAFATVTFLGSVESYHDVSAGEHVFSSLGDDLPGRILHLHDFAVPAAELTPISVDLPEKVQLQACCIENCVDAIAFTSQALAYWTQGLSLELREMWLEPRPVQHILFRRESDSEPFAAPTKHHTVLVVSPHPGQGAPLVTGDEWCEDFWSIPGSFVLDPTYWQYDFDTAVRPASDYLWSQVKKTDGDHVFPFGTSFRRHEEERDHGQSPTRQHRGLYREVCLQAMNGAVYSETQRHGGSQALLGGRHCKFIRMQEELQLAVGIALADAREKADNVYFDPTHEDDYDITRRLWALVRRTRTIGNVALSMAFREIREA</sequence>
<dbReference type="Proteomes" id="UP000651452">
    <property type="component" value="Unassembled WGS sequence"/>
</dbReference>
<dbReference type="EMBL" id="RZGK01000014">
    <property type="protein sequence ID" value="KAF9694070.1"/>
    <property type="molecule type" value="Genomic_DNA"/>
</dbReference>
<dbReference type="OrthoDB" id="3757587at2759"/>